<comment type="caution">
    <text evidence="3">The sequence shown here is derived from an EMBL/GenBank/DDBJ whole genome shotgun (WGS) entry which is preliminary data.</text>
</comment>
<evidence type="ECO:0000313" key="3">
    <source>
        <dbReference type="EMBL" id="PYD63325.1"/>
    </source>
</evidence>
<dbReference type="PANTHER" id="PTHR18964">
    <property type="entry name" value="ROK (REPRESSOR, ORF, KINASE) FAMILY"/>
    <property type="match status" value="1"/>
</dbReference>
<dbReference type="InterPro" id="IPR000600">
    <property type="entry name" value="ROK"/>
</dbReference>
<dbReference type="SUPFAM" id="SSF46785">
    <property type="entry name" value="Winged helix' DNA-binding domain"/>
    <property type="match status" value="1"/>
</dbReference>
<comment type="similarity">
    <text evidence="1">Belongs to the ROK (NagC/XylR) family.</text>
</comment>
<dbReference type="SUPFAM" id="SSF53067">
    <property type="entry name" value="Actin-like ATPase domain"/>
    <property type="match status" value="1"/>
</dbReference>
<dbReference type="Proteomes" id="UP000248301">
    <property type="component" value="Unassembled WGS sequence"/>
</dbReference>
<dbReference type="InterPro" id="IPR036388">
    <property type="entry name" value="WH-like_DNA-bd_sf"/>
</dbReference>
<gene>
    <name evidence="3" type="ORF">CFR72_07680</name>
</gene>
<accession>A0A318PWA3</accession>
<dbReference type="AlphaFoldDB" id="A0A318PWA3"/>
<dbReference type="InterPro" id="IPR000835">
    <property type="entry name" value="HTH_MarR-typ"/>
</dbReference>
<dbReference type="GO" id="GO:0003700">
    <property type="term" value="F:DNA-binding transcription factor activity"/>
    <property type="evidence" value="ECO:0007669"/>
    <property type="project" value="InterPro"/>
</dbReference>
<feature type="domain" description="HTH marR-type" evidence="2">
    <location>
        <begin position="5"/>
        <end position="50"/>
    </location>
</feature>
<name>A0A318PWA3_9PROT</name>
<organism evidence="3 4">
    <name type="scientific">Gluconacetobacter entanii</name>
    <dbReference type="NCBI Taxonomy" id="108528"/>
    <lineage>
        <taxon>Bacteria</taxon>
        <taxon>Pseudomonadati</taxon>
        <taxon>Pseudomonadota</taxon>
        <taxon>Alphaproteobacteria</taxon>
        <taxon>Acetobacterales</taxon>
        <taxon>Acetobacteraceae</taxon>
        <taxon>Gluconacetobacter</taxon>
    </lineage>
</organism>
<dbReference type="EMBL" id="NKUF01000013">
    <property type="protein sequence ID" value="PYD63325.1"/>
    <property type="molecule type" value="Genomic_DNA"/>
</dbReference>
<protein>
    <submittedName>
        <fullName evidence="3">Transcriptional regulator</fullName>
    </submittedName>
</protein>
<dbReference type="InterPro" id="IPR036390">
    <property type="entry name" value="WH_DNA-bd_sf"/>
</dbReference>
<dbReference type="InterPro" id="IPR043129">
    <property type="entry name" value="ATPase_NBD"/>
</dbReference>
<dbReference type="Gene3D" id="3.30.420.40">
    <property type="match status" value="2"/>
</dbReference>
<dbReference type="Pfam" id="PF00480">
    <property type="entry name" value="ROK"/>
    <property type="match status" value="1"/>
</dbReference>
<reference evidence="3 4" key="1">
    <citation type="submission" date="2017-07" db="EMBL/GenBank/DDBJ databases">
        <title>A draft genome sequence of Gluconacetobacter entanii LTH 4560.</title>
        <authorList>
            <person name="Skraban J."/>
            <person name="Cleenwerck I."/>
            <person name="Vandamme P."/>
            <person name="Trcek J."/>
        </authorList>
    </citation>
    <scope>NUCLEOTIDE SEQUENCE [LARGE SCALE GENOMIC DNA]</scope>
    <source>
        <strain evidence="3 4">LTH 4560</strain>
    </source>
</reference>
<sequence length="381" mass="41280">MQMFTSGQYRVLRAISTMGNISRTQLVDITGLSKATVSTLTRELLDRNILSERELVFGQGRPAILLGLNAVSACFAGVSLQSDPGQILLTDLHGEILVQMDLPRISDPDLCVDQIAKAIDDLLEQAGDRAGPLGGIGIAIPGFVARDRRMCLRSTALGWRNVDIVTPLKDRMKVPVFAENDANALVQGEHLFGILRDCPDFSMIIVGDGGIGCAHIVDGKLHRGFHGGAGEISHTTVFWPDGREPERPCSCGKRGCLDTVSSLQAIRSMAHQHGLPGSPEELEMLARDGHADALRILHTAGGAMGLAVAQLVQLFDPSQVVVLLDEPFREGVFGAVLRQTMETNVMPRPDWETTLTLRETRRTDWATGAAGIATRQFLFSE</sequence>
<evidence type="ECO:0000256" key="1">
    <source>
        <dbReference type="ARBA" id="ARBA00006479"/>
    </source>
</evidence>
<evidence type="ECO:0000313" key="4">
    <source>
        <dbReference type="Proteomes" id="UP000248301"/>
    </source>
</evidence>
<dbReference type="PANTHER" id="PTHR18964:SF149">
    <property type="entry name" value="BIFUNCTIONAL UDP-N-ACETYLGLUCOSAMINE 2-EPIMERASE_N-ACETYLMANNOSAMINE KINASE"/>
    <property type="match status" value="1"/>
</dbReference>
<evidence type="ECO:0000259" key="2">
    <source>
        <dbReference type="Pfam" id="PF12802"/>
    </source>
</evidence>
<dbReference type="Pfam" id="PF12802">
    <property type="entry name" value="MarR_2"/>
    <property type="match status" value="1"/>
</dbReference>
<proteinExistence type="inferred from homology"/>
<dbReference type="OrthoDB" id="49685at2"/>
<dbReference type="Gene3D" id="1.10.10.10">
    <property type="entry name" value="Winged helix-like DNA-binding domain superfamily/Winged helix DNA-binding domain"/>
    <property type="match status" value="1"/>
</dbReference>